<organism evidence="1">
    <name type="scientific">Siphoviridae sp. ctAvy12</name>
    <dbReference type="NCBI Taxonomy" id="2825371"/>
    <lineage>
        <taxon>Viruses</taxon>
        <taxon>Duplodnaviria</taxon>
        <taxon>Heunggongvirae</taxon>
        <taxon>Uroviricota</taxon>
        <taxon>Caudoviricetes</taxon>
    </lineage>
</organism>
<accession>A0A8S5USB0</accession>
<evidence type="ECO:0000313" key="1">
    <source>
        <dbReference type="EMBL" id="DAF97262.1"/>
    </source>
</evidence>
<proteinExistence type="predicted"/>
<sequence>MNVKNVYIARKFFVVELHVGNIDQCVEILYHGCSSS</sequence>
<reference evidence="1" key="1">
    <citation type="journal article" date="2021" name="Proc. Natl. Acad. Sci. U.S.A.">
        <title>A Catalog of Tens of Thousands of Viruses from Human Metagenomes Reveals Hidden Associations with Chronic Diseases.</title>
        <authorList>
            <person name="Tisza M.J."/>
            <person name="Buck C.B."/>
        </authorList>
    </citation>
    <scope>NUCLEOTIDE SEQUENCE</scope>
    <source>
        <strain evidence="1">CtAvy12</strain>
    </source>
</reference>
<name>A0A8S5USB0_9CAUD</name>
<protein>
    <submittedName>
        <fullName evidence="1">Uncharacterized protein</fullName>
    </submittedName>
</protein>
<dbReference type="EMBL" id="BK016129">
    <property type="protein sequence ID" value="DAF97262.1"/>
    <property type="molecule type" value="Genomic_DNA"/>
</dbReference>